<gene>
    <name evidence="1" type="ORF">Mlute_01824</name>
</gene>
<dbReference type="EMBL" id="QWKZ01000057">
    <property type="protein sequence ID" value="RIH84660.1"/>
    <property type="molecule type" value="Genomic_DNA"/>
</dbReference>
<dbReference type="OrthoDB" id="25702at2"/>
<keyword evidence="2" id="KW-1185">Reference proteome</keyword>
<dbReference type="AlphaFoldDB" id="A0A399EMK0"/>
<dbReference type="RefSeq" id="WP_119360412.1">
    <property type="nucleotide sequence ID" value="NZ_QWKZ01000057.1"/>
</dbReference>
<evidence type="ECO:0000313" key="2">
    <source>
        <dbReference type="Proteomes" id="UP000265800"/>
    </source>
</evidence>
<evidence type="ECO:0000313" key="1">
    <source>
        <dbReference type="EMBL" id="RIH84660.1"/>
    </source>
</evidence>
<proteinExistence type="predicted"/>
<protein>
    <submittedName>
        <fullName evidence="1">Uncharacterized protein</fullName>
    </submittedName>
</protein>
<comment type="caution">
    <text evidence="1">The sequence shown here is derived from an EMBL/GenBank/DDBJ whole genome shotgun (WGS) entry which is preliminary data.</text>
</comment>
<organism evidence="1 2">
    <name type="scientific">Meiothermus luteus</name>
    <dbReference type="NCBI Taxonomy" id="2026184"/>
    <lineage>
        <taxon>Bacteria</taxon>
        <taxon>Thermotogati</taxon>
        <taxon>Deinococcota</taxon>
        <taxon>Deinococci</taxon>
        <taxon>Thermales</taxon>
        <taxon>Thermaceae</taxon>
        <taxon>Meiothermus</taxon>
    </lineage>
</organism>
<accession>A0A399EMK0</accession>
<dbReference type="Proteomes" id="UP000265800">
    <property type="component" value="Unassembled WGS sequence"/>
</dbReference>
<reference evidence="1 2" key="1">
    <citation type="submission" date="2018-08" db="EMBL/GenBank/DDBJ databases">
        <title>Meiothermus luteus KCTC 52599 genome sequencing project.</title>
        <authorList>
            <person name="Da Costa M.S."/>
            <person name="Albuquerque L."/>
            <person name="Raposo P."/>
            <person name="Froufe H.J.C."/>
            <person name="Barroso C.S."/>
            <person name="Egas C."/>
        </authorList>
    </citation>
    <scope>NUCLEOTIDE SEQUENCE [LARGE SCALE GENOMIC DNA]</scope>
    <source>
        <strain evidence="1 2">KCTC 52599</strain>
    </source>
</reference>
<sequence>MNNRRILAWLGVGVLGLVLAQAVQRQLNLVVNGQAQSSKAIVVGGQTYVPVSALRALGVTASVSGNTVNLSGSPVAGADQRASLEGCLNEWLNNGIWRARATKVEAFDENGLKGWAIDFEVRNATPKTLEAWNAGFKDPSSLTLAFADGTTQRMEGNALARESYEAKIYNAVIPQGAGVTTKLKFTSSRTDAPTKLLIEMDTNSIKQKYNLAFSAPNPSLRFKLDCSR</sequence>
<name>A0A399EMK0_9DEIN</name>